<accession>A0A8H6Y1B3</accession>
<dbReference type="InterPro" id="IPR002401">
    <property type="entry name" value="Cyt_P450_E_grp-I"/>
</dbReference>
<evidence type="ECO:0000256" key="5">
    <source>
        <dbReference type="ARBA" id="ARBA00022617"/>
    </source>
</evidence>
<feature type="binding site" description="axial binding residue" evidence="13">
    <location>
        <position position="336"/>
    </location>
    <ligand>
        <name>heme</name>
        <dbReference type="ChEBI" id="CHEBI:30413"/>
    </ligand>
    <ligandPart>
        <name>Fe</name>
        <dbReference type="ChEBI" id="CHEBI:18248"/>
    </ligandPart>
</feature>
<dbReference type="PRINTS" id="PR00385">
    <property type="entry name" value="P450"/>
</dbReference>
<comment type="cofactor">
    <cofactor evidence="1 13">
        <name>heme</name>
        <dbReference type="ChEBI" id="CHEBI:30413"/>
    </cofactor>
</comment>
<dbReference type="PANTHER" id="PTHR24305">
    <property type="entry name" value="CYTOCHROME P450"/>
    <property type="match status" value="1"/>
</dbReference>
<reference evidence="15" key="1">
    <citation type="submission" date="2020-05" db="EMBL/GenBank/DDBJ databases">
        <title>Mycena genomes resolve the evolution of fungal bioluminescence.</title>
        <authorList>
            <person name="Tsai I.J."/>
        </authorList>
    </citation>
    <scope>NUCLEOTIDE SEQUENCE</scope>
    <source>
        <strain evidence="15">CCC161011</strain>
    </source>
</reference>
<keyword evidence="16" id="KW-1185">Reference proteome</keyword>
<dbReference type="InterPro" id="IPR017972">
    <property type="entry name" value="Cyt_P450_CS"/>
</dbReference>
<evidence type="ECO:0000256" key="9">
    <source>
        <dbReference type="ARBA" id="ARBA00023002"/>
    </source>
</evidence>
<evidence type="ECO:0000256" key="8">
    <source>
        <dbReference type="ARBA" id="ARBA00022989"/>
    </source>
</evidence>
<evidence type="ECO:0000256" key="6">
    <source>
        <dbReference type="ARBA" id="ARBA00022692"/>
    </source>
</evidence>
<dbReference type="OrthoDB" id="1470350at2759"/>
<dbReference type="InterPro" id="IPR050121">
    <property type="entry name" value="Cytochrome_P450_monoxygenase"/>
</dbReference>
<evidence type="ECO:0000256" key="2">
    <source>
        <dbReference type="ARBA" id="ARBA00004370"/>
    </source>
</evidence>
<keyword evidence="6" id="KW-0812">Transmembrane</keyword>
<dbReference type="Proteomes" id="UP000620124">
    <property type="component" value="Unassembled WGS sequence"/>
</dbReference>
<evidence type="ECO:0000256" key="4">
    <source>
        <dbReference type="ARBA" id="ARBA00010617"/>
    </source>
</evidence>
<keyword evidence="12" id="KW-0472">Membrane</keyword>
<evidence type="ECO:0000256" key="10">
    <source>
        <dbReference type="ARBA" id="ARBA00023004"/>
    </source>
</evidence>
<dbReference type="PANTHER" id="PTHR24305:SF166">
    <property type="entry name" value="CYTOCHROME P450 12A4, MITOCHONDRIAL-RELATED"/>
    <property type="match status" value="1"/>
</dbReference>
<dbReference type="GO" id="GO:0020037">
    <property type="term" value="F:heme binding"/>
    <property type="evidence" value="ECO:0007669"/>
    <property type="project" value="InterPro"/>
</dbReference>
<proteinExistence type="inferred from homology"/>
<sequence>MTEQLEELSGSAADLCPILSNATLSAISEGMMLDLLCGVLVMFSAAALGYSLYNLGEEFISNNWRIMALSSNQTAIQVLADAIGRRLPKFISRAAIHFPTTTFKILCTAKYLAKQIGTQVIRDKMAAGQKGSGLGTDVFDIVLDQKKNALTLDELAAHTGVILLGLFFNLWYPPLGLNESVGGQDTTANALAFGLLELARHPEFQEKLRAEVNSSLILGSHSMAYDSIPLLNAFIKETLRLYPAEALAELIAVQDTIIPLTESIKTSTGKPMKEIWVRKGQILTAAVASYQRLESRWGEDAHEFRPSRWIDGTVSQGLALGPYANLLSFHGGPRTCLGWRFAISEMQVFFSESVAKFAFALPEEGAARSRFASSLMPVLVNGKKGVLLRVARIE</sequence>
<evidence type="ECO:0000313" key="15">
    <source>
        <dbReference type="EMBL" id="KAF7350002.1"/>
    </source>
</evidence>
<organism evidence="15 16">
    <name type="scientific">Mycena venus</name>
    <dbReference type="NCBI Taxonomy" id="2733690"/>
    <lineage>
        <taxon>Eukaryota</taxon>
        <taxon>Fungi</taxon>
        <taxon>Dikarya</taxon>
        <taxon>Basidiomycota</taxon>
        <taxon>Agaricomycotina</taxon>
        <taxon>Agaricomycetes</taxon>
        <taxon>Agaricomycetidae</taxon>
        <taxon>Agaricales</taxon>
        <taxon>Marasmiineae</taxon>
        <taxon>Mycenaceae</taxon>
        <taxon>Mycena</taxon>
    </lineage>
</organism>
<evidence type="ECO:0000256" key="3">
    <source>
        <dbReference type="ARBA" id="ARBA00004721"/>
    </source>
</evidence>
<dbReference type="EMBL" id="JACAZI010000010">
    <property type="protein sequence ID" value="KAF7350002.1"/>
    <property type="molecule type" value="Genomic_DNA"/>
</dbReference>
<dbReference type="GO" id="GO:0005506">
    <property type="term" value="F:iron ion binding"/>
    <property type="evidence" value="ECO:0007669"/>
    <property type="project" value="InterPro"/>
</dbReference>
<dbReference type="Pfam" id="PF00067">
    <property type="entry name" value="p450"/>
    <property type="match status" value="1"/>
</dbReference>
<keyword evidence="10 13" id="KW-0408">Iron</keyword>
<evidence type="ECO:0000256" key="11">
    <source>
        <dbReference type="ARBA" id="ARBA00023033"/>
    </source>
</evidence>
<protein>
    <submittedName>
        <fullName evidence="15">Cytochrome P450</fullName>
    </submittedName>
</protein>
<dbReference type="AlphaFoldDB" id="A0A8H6Y1B3"/>
<keyword evidence="9 14" id="KW-0560">Oxidoreductase</keyword>
<dbReference type="PRINTS" id="PR00463">
    <property type="entry name" value="EP450I"/>
</dbReference>
<dbReference type="SUPFAM" id="SSF48264">
    <property type="entry name" value="Cytochrome P450"/>
    <property type="match status" value="1"/>
</dbReference>
<comment type="subcellular location">
    <subcellularLocation>
        <location evidence="2">Membrane</location>
    </subcellularLocation>
</comment>
<comment type="pathway">
    <text evidence="3">Secondary metabolite biosynthesis; terpenoid biosynthesis.</text>
</comment>
<evidence type="ECO:0000313" key="16">
    <source>
        <dbReference type="Proteomes" id="UP000620124"/>
    </source>
</evidence>
<keyword evidence="7 13" id="KW-0479">Metal-binding</keyword>
<dbReference type="Gene3D" id="1.10.630.10">
    <property type="entry name" value="Cytochrome P450"/>
    <property type="match status" value="1"/>
</dbReference>
<dbReference type="InterPro" id="IPR036396">
    <property type="entry name" value="Cyt_P450_sf"/>
</dbReference>
<evidence type="ECO:0000256" key="7">
    <source>
        <dbReference type="ARBA" id="ARBA00022723"/>
    </source>
</evidence>
<dbReference type="PROSITE" id="PS00086">
    <property type="entry name" value="CYTOCHROME_P450"/>
    <property type="match status" value="1"/>
</dbReference>
<evidence type="ECO:0000256" key="1">
    <source>
        <dbReference type="ARBA" id="ARBA00001971"/>
    </source>
</evidence>
<gene>
    <name evidence="15" type="ORF">MVEN_01301800</name>
</gene>
<dbReference type="GO" id="GO:0016020">
    <property type="term" value="C:membrane"/>
    <property type="evidence" value="ECO:0007669"/>
    <property type="project" value="UniProtKB-SubCell"/>
</dbReference>
<comment type="similarity">
    <text evidence="4 14">Belongs to the cytochrome P450 family.</text>
</comment>
<dbReference type="GO" id="GO:0016705">
    <property type="term" value="F:oxidoreductase activity, acting on paired donors, with incorporation or reduction of molecular oxygen"/>
    <property type="evidence" value="ECO:0007669"/>
    <property type="project" value="InterPro"/>
</dbReference>
<evidence type="ECO:0000256" key="13">
    <source>
        <dbReference type="PIRSR" id="PIRSR602401-1"/>
    </source>
</evidence>
<evidence type="ECO:0000256" key="14">
    <source>
        <dbReference type="RuleBase" id="RU000461"/>
    </source>
</evidence>
<comment type="caution">
    <text evidence="15">The sequence shown here is derived from an EMBL/GenBank/DDBJ whole genome shotgun (WGS) entry which is preliminary data.</text>
</comment>
<keyword evidence="8" id="KW-1133">Transmembrane helix</keyword>
<dbReference type="GO" id="GO:0004497">
    <property type="term" value="F:monooxygenase activity"/>
    <property type="evidence" value="ECO:0007669"/>
    <property type="project" value="UniProtKB-KW"/>
</dbReference>
<dbReference type="InterPro" id="IPR001128">
    <property type="entry name" value="Cyt_P450"/>
</dbReference>
<evidence type="ECO:0000256" key="12">
    <source>
        <dbReference type="ARBA" id="ARBA00023136"/>
    </source>
</evidence>
<keyword evidence="11 14" id="KW-0503">Monooxygenase</keyword>
<name>A0A8H6Y1B3_9AGAR</name>
<keyword evidence="5 13" id="KW-0349">Heme</keyword>